<dbReference type="EMBL" id="QXHD01000004">
    <property type="protein sequence ID" value="NEZ60133.1"/>
    <property type="molecule type" value="Genomic_DNA"/>
</dbReference>
<reference evidence="1 2" key="1">
    <citation type="journal article" date="2020" name="Microb. Ecol.">
        <title>Ecogenomics of the Marine Benthic Filamentous Cyanobacterium Adonisia.</title>
        <authorList>
            <person name="Walter J.M."/>
            <person name="Coutinho F.H."/>
            <person name="Leomil L."/>
            <person name="Hargreaves P.I."/>
            <person name="Campeao M.E."/>
            <person name="Vieira V.V."/>
            <person name="Silva B.S."/>
            <person name="Fistarol G.O."/>
            <person name="Salomon P.S."/>
            <person name="Sawabe T."/>
            <person name="Mino S."/>
            <person name="Hosokawa M."/>
            <person name="Miyashita H."/>
            <person name="Maruyama F."/>
            <person name="van Verk M.C."/>
            <person name="Dutilh B.E."/>
            <person name="Thompson C.C."/>
            <person name="Thompson F.L."/>
        </authorList>
    </citation>
    <scope>NUCLEOTIDE SEQUENCE [LARGE SCALE GENOMIC DNA]</scope>
    <source>
        <strain evidence="1 2">CCMR0081</strain>
    </source>
</reference>
<protein>
    <submittedName>
        <fullName evidence="1">Uncharacterized protein</fullName>
    </submittedName>
</protein>
<comment type="caution">
    <text evidence="1">The sequence shown here is derived from an EMBL/GenBank/DDBJ whole genome shotgun (WGS) entry which is preliminary data.</text>
</comment>
<dbReference type="RefSeq" id="WP_250565992.1">
    <property type="nucleotide sequence ID" value="NZ_QXHD01000004.1"/>
</dbReference>
<keyword evidence="2" id="KW-1185">Reference proteome</keyword>
<evidence type="ECO:0000313" key="1">
    <source>
        <dbReference type="EMBL" id="NEZ60133.1"/>
    </source>
</evidence>
<dbReference type="AlphaFoldDB" id="A0A6M0RWD0"/>
<accession>A0A6M0RWD0</accession>
<organism evidence="1 2">
    <name type="scientific">Adonisia turfae CCMR0081</name>
    <dbReference type="NCBI Taxonomy" id="2292702"/>
    <lineage>
        <taxon>Bacteria</taxon>
        <taxon>Bacillati</taxon>
        <taxon>Cyanobacteriota</taxon>
        <taxon>Adonisia</taxon>
        <taxon>Adonisia turfae</taxon>
    </lineage>
</organism>
<gene>
    <name evidence="1" type="ORF">DXZ20_31710</name>
</gene>
<proteinExistence type="predicted"/>
<dbReference type="Proteomes" id="UP000481033">
    <property type="component" value="Unassembled WGS sequence"/>
</dbReference>
<name>A0A6M0RWD0_9CYAN</name>
<evidence type="ECO:0000313" key="2">
    <source>
        <dbReference type="Proteomes" id="UP000481033"/>
    </source>
</evidence>
<sequence>MIPFLPIFVFAGLFLAFSGKTLFGASSEPDNEQADEAEDEDKVVAIELTEAELADEIAIYFKSKSNN</sequence>